<feature type="compositionally biased region" description="Low complexity" evidence="2">
    <location>
        <begin position="50"/>
        <end position="69"/>
    </location>
</feature>
<feature type="compositionally biased region" description="Low complexity" evidence="2">
    <location>
        <begin position="280"/>
        <end position="296"/>
    </location>
</feature>
<dbReference type="InterPro" id="IPR000571">
    <property type="entry name" value="Znf_CCCH"/>
</dbReference>
<feature type="compositionally biased region" description="Basic and acidic residues" evidence="2">
    <location>
        <begin position="35"/>
        <end position="47"/>
    </location>
</feature>
<proteinExistence type="predicted"/>
<feature type="domain" description="C3H1-type" evidence="3">
    <location>
        <begin position="358"/>
        <end position="380"/>
    </location>
</feature>
<evidence type="ECO:0000256" key="1">
    <source>
        <dbReference type="PROSITE-ProRule" id="PRU00723"/>
    </source>
</evidence>
<name>A0A813GI23_POLGL</name>
<dbReference type="Proteomes" id="UP000654075">
    <property type="component" value="Unassembled WGS sequence"/>
</dbReference>
<accession>A0A813GI23</accession>
<keyword evidence="1" id="KW-0863">Zinc-finger</keyword>
<gene>
    <name evidence="4" type="ORF">PGLA1383_LOCUS39938</name>
</gene>
<organism evidence="4 5">
    <name type="scientific">Polarella glacialis</name>
    <name type="common">Dinoflagellate</name>
    <dbReference type="NCBI Taxonomy" id="89957"/>
    <lineage>
        <taxon>Eukaryota</taxon>
        <taxon>Sar</taxon>
        <taxon>Alveolata</taxon>
        <taxon>Dinophyceae</taxon>
        <taxon>Suessiales</taxon>
        <taxon>Suessiaceae</taxon>
        <taxon>Polarella</taxon>
    </lineage>
</organism>
<keyword evidence="5" id="KW-1185">Reference proteome</keyword>
<evidence type="ECO:0000259" key="3">
    <source>
        <dbReference type="PROSITE" id="PS50103"/>
    </source>
</evidence>
<dbReference type="EMBL" id="CAJNNV010027988">
    <property type="protein sequence ID" value="CAE8622496.1"/>
    <property type="molecule type" value="Genomic_DNA"/>
</dbReference>
<protein>
    <recommendedName>
        <fullName evidence="3">C3H1-type domain-containing protein</fullName>
    </recommendedName>
</protein>
<feature type="region of interest" description="Disordered" evidence="2">
    <location>
        <begin position="274"/>
        <end position="350"/>
    </location>
</feature>
<keyword evidence="1" id="KW-0479">Metal-binding</keyword>
<evidence type="ECO:0000313" key="5">
    <source>
        <dbReference type="Proteomes" id="UP000654075"/>
    </source>
</evidence>
<feature type="zinc finger region" description="C3H1-type" evidence="1">
    <location>
        <begin position="358"/>
        <end position="380"/>
    </location>
</feature>
<reference evidence="4" key="1">
    <citation type="submission" date="2021-02" db="EMBL/GenBank/DDBJ databases">
        <authorList>
            <person name="Dougan E. K."/>
            <person name="Rhodes N."/>
            <person name="Thang M."/>
            <person name="Chan C."/>
        </authorList>
    </citation>
    <scope>NUCLEOTIDE SEQUENCE</scope>
</reference>
<dbReference type="AlphaFoldDB" id="A0A813GI23"/>
<evidence type="ECO:0000256" key="2">
    <source>
        <dbReference type="SAM" id="MobiDB-lite"/>
    </source>
</evidence>
<dbReference type="GO" id="GO:0008270">
    <property type="term" value="F:zinc ion binding"/>
    <property type="evidence" value="ECO:0007669"/>
    <property type="project" value="UniProtKB-KW"/>
</dbReference>
<sequence length="440" mass="46731">MEFSSGERVEYWSASSGKWILATVRRQSEDGSFQLDRKPKASPEHIRRLPASSSAEAKPSAAPSGSSPPVEQEEIAWDCRGVLKSYNARRGVGFISQLSGVEEVGGEVEAPPEGLWFFGTFDLRLGGEGLQLGDGSDDGEEESIAREVSFDVSAGSQGKLQALNVKLLSTGSEMPPQGEARSASAALVPQRGLLLVGVVEQPADSVRAAGGIISCNRLQEVKAVFEASEDPPAGAPKGAVVAFEVHGGLGMPGHPPLPSTGTVRAVRLQVLSLPSDQDSKASPSRAAAAQGATAEASQERNVASAAASTSLRREDSSPPRATRSPRKVKRMSLSPDKKRTSERKRHRPSKEDFWKCFPCKAALKGGCAQGSSCSDAHSLAEVRPLPDNKVVWRVARKLTPMQPMPMAMGYGMMAPGMAPPMAWASQMFPTGSQSKKRRTS</sequence>
<evidence type="ECO:0000313" key="4">
    <source>
        <dbReference type="EMBL" id="CAE8622496.1"/>
    </source>
</evidence>
<keyword evidence="1" id="KW-0862">Zinc</keyword>
<comment type="caution">
    <text evidence="4">The sequence shown here is derived from an EMBL/GenBank/DDBJ whole genome shotgun (WGS) entry which is preliminary data.</text>
</comment>
<dbReference type="PROSITE" id="PS50103">
    <property type="entry name" value="ZF_C3H1"/>
    <property type="match status" value="1"/>
</dbReference>
<feature type="region of interest" description="Disordered" evidence="2">
    <location>
        <begin position="28"/>
        <end position="72"/>
    </location>
</feature>